<evidence type="ECO:0000256" key="4">
    <source>
        <dbReference type="ARBA" id="ARBA00022695"/>
    </source>
</evidence>
<dbReference type="GO" id="GO:0009360">
    <property type="term" value="C:DNA polymerase III complex"/>
    <property type="evidence" value="ECO:0007669"/>
    <property type="project" value="InterPro"/>
</dbReference>
<comment type="catalytic activity">
    <reaction evidence="8">
        <text>DNA(n) + a 2'-deoxyribonucleoside 5'-triphosphate = DNA(n+1) + diphosphate</text>
        <dbReference type="Rhea" id="RHEA:22508"/>
        <dbReference type="Rhea" id="RHEA-COMP:17339"/>
        <dbReference type="Rhea" id="RHEA-COMP:17340"/>
        <dbReference type="ChEBI" id="CHEBI:33019"/>
        <dbReference type="ChEBI" id="CHEBI:61560"/>
        <dbReference type="ChEBI" id="CHEBI:173112"/>
        <dbReference type="EC" id="2.7.7.7"/>
    </reaction>
</comment>
<dbReference type="Gene3D" id="1.10.8.60">
    <property type="match status" value="1"/>
</dbReference>
<evidence type="ECO:0000259" key="9">
    <source>
        <dbReference type="Pfam" id="PF06144"/>
    </source>
</evidence>
<dbReference type="GO" id="GO:0006261">
    <property type="term" value="P:DNA-templated DNA replication"/>
    <property type="evidence" value="ECO:0007669"/>
    <property type="project" value="TreeGrafter"/>
</dbReference>
<dbReference type="NCBIfam" id="TIGR01128">
    <property type="entry name" value="holA"/>
    <property type="match status" value="1"/>
</dbReference>
<reference evidence="10 11" key="1">
    <citation type="submission" date="2015-05" db="EMBL/GenBank/DDBJ databases">
        <title>Draft genome sequence of Microvirga vignae strain BR3299, a novel nitrogen fixing bacteria isolated from Brazil semi-aired region.</title>
        <authorList>
            <person name="Zilli J.E."/>
            <person name="Passos S.R."/>
            <person name="Leite J."/>
            <person name="Baldani J.I."/>
            <person name="Xavier G.R."/>
            <person name="Rumjaneck N.G."/>
            <person name="Simoes-Araujo J.L."/>
        </authorList>
    </citation>
    <scope>NUCLEOTIDE SEQUENCE [LARGE SCALE GENOMIC DNA]</scope>
    <source>
        <strain evidence="10 11">BR3299</strain>
    </source>
</reference>
<keyword evidence="4" id="KW-0548">Nucleotidyltransferase</keyword>
<dbReference type="InterPro" id="IPR010372">
    <property type="entry name" value="DNA_pol3_delta_N"/>
</dbReference>
<dbReference type="GO" id="GO:0003677">
    <property type="term" value="F:DNA binding"/>
    <property type="evidence" value="ECO:0007669"/>
    <property type="project" value="InterPro"/>
</dbReference>
<feature type="domain" description="DNA polymerase III delta N-terminal" evidence="9">
    <location>
        <begin position="23"/>
        <end position="90"/>
    </location>
</feature>
<evidence type="ECO:0000256" key="3">
    <source>
        <dbReference type="ARBA" id="ARBA00022679"/>
    </source>
</evidence>
<dbReference type="STRING" id="1225564.AA309_04920"/>
<evidence type="ECO:0000256" key="2">
    <source>
        <dbReference type="ARBA" id="ARBA00017703"/>
    </source>
</evidence>
<dbReference type="InterPro" id="IPR027417">
    <property type="entry name" value="P-loop_NTPase"/>
</dbReference>
<sequence>MVAVKAGDVDGALRRPDPRIGVYLFYGPDMGLINERARAVAERSVDNPADPFQLIRIDGDDIASDPARLADEAGTIGLFGAKRAIWVKSTSRNIAPAVDAVLKGELTDTVIVIEGGDLQKSSPLRTLCERSQKALALPCYADTGKDLGTVVDETLKNNGFSITRDARTALIASLGGDRLATRGEISKLMLYAHGKREITLEDVDAIMSDVSSLAMDAVVDAAFGGDGTNLEIGSRRLAAEGVNAAVLLGAALRHALMLLTARLTVEEGRPIPAVMETMRSLHFRRKPLVERHLQRWTSESLKTAIALIQASLLDTRRLSDLDDTIAAKTLLDIARMARR</sequence>
<accession>A0A0H1RGA6</accession>
<keyword evidence="3" id="KW-0808">Transferase</keyword>
<dbReference type="PATRIC" id="fig|1225564.3.peg.1437"/>
<dbReference type="AlphaFoldDB" id="A0A0H1RGA6"/>
<dbReference type="Gene3D" id="1.20.272.10">
    <property type="match status" value="1"/>
</dbReference>
<evidence type="ECO:0000256" key="8">
    <source>
        <dbReference type="ARBA" id="ARBA00049244"/>
    </source>
</evidence>
<dbReference type="PANTHER" id="PTHR34388">
    <property type="entry name" value="DNA POLYMERASE III SUBUNIT DELTA"/>
    <property type="match status" value="1"/>
</dbReference>
<dbReference type="SUPFAM" id="SSF52540">
    <property type="entry name" value="P-loop containing nucleoside triphosphate hydrolases"/>
    <property type="match status" value="1"/>
</dbReference>
<dbReference type="EMBL" id="LCYG01000016">
    <property type="protein sequence ID" value="KLK93841.1"/>
    <property type="molecule type" value="Genomic_DNA"/>
</dbReference>
<evidence type="ECO:0000313" key="11">
    <source>
        <dbReference type="Proteomes" id="UP000035489"/>
    </source>
</evidence>
<keyword evidence="5" id="KW-0235">DNA replication</keyword>
<evidence type="ECO:0000313" key="10">
    <source>
        <dbReference type="EMBL" id="KLK93841.1"/>
    </source>
</evidence>
<dbReference type="GO" id="GO:0003887">
    <property type="term" value="F:DNA-directed DNA polymerase activity"/>
    <property type="evidence" value="ECO:0007669"/>
    <property type="project" value="UniProtKB-KW"/>
</dbReference>
<evidence type="ECO:0000256" key="6">
    <source>
        <dbReference type="ARBA" id="ARBA00022932"/>
    </source>
</evidence>
<dbReference type="OrthoDB" id="9804983at2"/>
<evidence type="ECO:0000256" key="7">
    <source>
        <dbReference type="ARBA" id="ARBA00034754"/>
    </source>
</evidence>
<dbReference type="Gene3D" id="3.40.50.300">
    <property type="entry name" value="P-loop containing nucleotide triphosphate hydrolases"/>
    <property type="match status" value="1"/>
</dbReference>
<dbReference type="InterPro" id="IPR008921">
    <property type="entry name" value="DNA_pol3_clamp-load_cplx_C"/>
</dbReference>
<protein>
    <recommendedName>
        <fullName evidence="2">DNA polymerase III subunit delta</fullName>
        <ecNumber evidence="1">2.7.7.7</ecNumber>
    </recommendedName>
</protein>
<dbReference type="EC" id="2.7.7.7" evidence="1"/>
<name>A0A0H1RGA6_9HYPH</name>
<evidence type="ECO:0000256" key="1">
    <source>
        <dbReference type="ARBA" id="ARBA00012417"/>
    </source>
</evidence>
<gene>
    <name evidence="10" type="ORF">AA309_04920</name>
</gene>
<dbReference type="Proteomes" id="UP000035489">
    <property type="component" value="Unassembled WGS sequence"/>
</dbReference>
<keyword evidence="11" id="KW-1185">Reference proteome</keyword>
<evidence type="ECO:0000256" key="5">
    <source>
        <dbReference type="ARBA" id="ARBA00022705"/>
    </source>
</evidence>
<dbReference type="PANTHER" id="PTHR34388:SF1">
    <property type="entry name" value="DNA POLYMERASE III SUBUNIT DELTA"/>
    <property type="match status" value="1"/>
</dbReference>
<dbReference type="RefSeq" id="WP_047187886.1">
    <property type="nucleotide sequence ID" value="NZ_LCYG01000016.1"/>
</dbReference>
<comment type="caution">
    <text evidence="10">The sequence shown here is derived from an EMBL/GenBank/DDBJ whole genome shotgun (WGS) entry which is preliminary data.</text>
</comment>
<organism evidence="10 11">
    <name type="scientific">Microvirga vignae</name>
    <dbReference type="NCBI Taxonomy" id="1225564"/>
    <lineage>
        <taxon>Bacteria</taxon>
        <taxon>Pseudomonadati</taxon>
        <taxon>Pseudomonadota</taxon>
        <taxon>Alphaproteobacteria</taxon>
        <taxon>Hyphomicrobiales</taxon>
        <taxon>Methylobacteriaceae</taxon>
        <taxon>Microvirga</taxon>
    </lineage>
</organism>
<dbReference type="Pfam" id="PF06144">
    <property type="entry name" value="DNA_pol3_delta"/>
    <property type="match status" value="1"/>
</dbReference>
<dbReference type="SUPFAM" id="SSF48019">
    <property type="entry name" value="post-AAA+ oligomerization domain-like"/>
    <property type="match status" value="1"/>
</dbReference>
<comment type="similarity">
    <text evidence="7">Belongs to the DNA polymerase HolA subunit family.</text>
</comment>
<dbReference type="InterPro" id="IPR005790">
    <property type="entry name" value="DNA_polIII_delta"/>
</dbReference>
<proteinExistence type="inferred from homology"/>
<keyword evidence="6" id="KW-0239">DNA-directed DNA polymerase</keyword>